<reference evidence="2" key="2">
    <citation type="journal article" date="2013" name="PLoS ONE">
        <title>Genome implosion elicits host-confinement in Alcaligenaceae: evidence from the comparative genomics of Tetrathiobacter kashmirensis, a pathogen in the making.</title>
        <authorList>
            <person name="Ghosh W."/>
            <person name="Alam M."/>
            <person name="Roy C."/>
            <person name="Pyne P."/>
            <person name="George A."/>
            <person name="Chakraborty R."/>
            <person name="Majumder S."/>
            <person name="Agarwal A."/>
            <person name="Chakraborty S."/>
            <person name="Majumdar S."/>
            <person name="Gupta S.K."/>
        </authorList>
    </citation>
    <scope>NUCLEOTIDE SEQUENCE [LARGE SCALE GENOMIC DNA]</scope>
    <source>
        <strain evidence="2">WT001</strain>
    </source>
</reference>
<sequence>MVQRLPRSRGKWQVRAPGRLMAHQVIVSSVLFALCTKAQNNRCYLQHDHSWALTLAYNKKTNRANPKRSLIPPKIYFSPTASDWLFASYMFM</sequence>
<name>I3UER6_ADVKW</name>
<protein>
    <submittedName>
        <fullName evidence="1">Uncharacterized protein</fullName>
    </submittedName>
</protein>
<gene>
    <name evidence="1" type="ordered locus">TKWG_18150</name>
</gene>
<reference evidence="1 2" key="1">
    <citation type="journal article" date="2011" name="J. Bacteriol.">
        <title>Whole-genome shotgun sequencing of the sulfur-oxidizing chemoautotroph Tetrathiobacter kashmirensis.</title>
        <authorList>
            <person name="Ghosh W."/>
            <person name="George A."/>
            <person name="Agarwal A."/>
            <person name="Raj P."/>
            <person name="Alam M."/>
            <person name="Pyne P."/>
            <person name="Das Gupta S.K."/>
        </authorList>
    </citation>
    <scope>NUCLEOTIDE SEQUENCE [LARGE SCALE GENOMIC DNA]</scope>
    <source>
        <strain evidence="1 2">WT001</strain>
    </source>
</reference>
<dbReference type="STRING" id="1036672.TKWG_18150"/>
<evidence type="ECO:0000313" key="1">
    <source>
        <dbReference type="EMBL" id="AFK63504.1"/>
    </source>
</evidence>
<dbReference type="AlphaFoldDB" id="I3UER6"/>
<proteinExistence type="predicted"/>
<accession>I3UER6</accession>
<keyword evidence="2" id="KW-1185">Reference proteome</keyword>
<organism evidence="1 2">
    <name type="scientific">Advenella kashmirensis (strain DSM 17095 / LMG 22695 / WT001)</name>
    <name type="common">Tetrathiobacter kashmirensis</name>
    <dbReference type="NCBI Taxonomy" id="1036672"/>
    <lineage>
        <taxon>Bacteria</taxon>
        <taxon>Pseudomonadati</taxon>
        <taxon>Pseudomonadota</taxon>
        <taxon>Betaproteobacteria</taxon>
        <taxon>Burkholderiales</taxon>
        <taxon>Alcaligenaceae</taxon>
    </lineage>
</organism>
<dbReference type="KEGG" id="aka:TKWG_18150"/>
<dbReference type="HOGENOM" id="CLU_2406751_0_0_4"/>
<dbReference type="EMBL" id="CP003555">
    <property type="protein sequence ID" value="AFK63504.1"/>
    <property type="molecule type" value="Genomic_DNA"/>
</dbReference>
<dbReference type="Proteomes" id="UP000005267">
    <property type="component" value="Chromosome"/>
</dbReference>
<evidence type="ECO:0000313" key="2">
    <source>
        <dbReference type="Proteomes" id="UP000005267"/>
    </source>
</evidence>